<dbReference type="AlphaFoldDB" id="A0A381QZG8"/>
<dbReference type="Gene3D" id="3.30.1490.70">
    <property type="match status" value="1"/>
</dbReference>
<evidence type="ECO:0000256" key="4">
    <source>
        <dbReference type="ARBA" id="ARBA00023204"/>
    </source>
</evidence>
<evidence type="ECO:0000256" key="1">
    <source>
        <dbReference type="ARBA" id="ARBA00022598"/>
    </source>
</evidence>
<dbReference type="InterPro" id="IPR050326">
    <property type="entry name" value="NAD_dep_DNA_ligaseB"/>
</dbReference>
<organism evidence="6">
    <name type="scientific">marine metagenome</name>
    <dbReference type="NCBI Taxonomy" id="408172"/>
    <lineage>
        <taxon>unclassified sequences</taxon>
        <taxon>metagenomes</taxon>
        <taxon>ecological metagenomes</taxon>
    </lineage>
</organism>
<evidence type="ECO:0000259" key="5">
    <source>
        <dbReference type="Pfam" id="PF14743"/>
    </source>
</evidence>
<reference evidence="6" key="1">
    <citation type="submission" date="2018-05" db="EMBL/GenBank/DDBJ databases">
        <authorList>
            <person name="Lanie J.A."/>
            <person name="Ng W.-L."/>
            <person name="Kazmierczak K.M."/>
            <person name="Andrzejewski T.M."/>
            <person name="Davidsen T.M."/>
            <person name="Wayne K.J."/>
            <person name="Tettelin H."/>
            <person name="Glass J.I."/>
            <person name="Rusch D."/>
            <person name="Podicherti R."/>
            <person name="Tsui H.-C.T."/>
            <person name="Winkler M.E."/>
        </authorList>
    </citation>
    <scope>NUCLEOTIDE SEQUENCE</scope>
</reference>
<feature type="domain" description="DNA ligase OB-like" evidence="5">
    <location>
        <begin position="66"/>
        <end position="130"/>
    </location>
</feature>
<dbReference type="InterPro" id="IPR029319">
    <property type="entry name" value="DNA_ligase_OB"/>
</dbReference>
<keyword evidence="4" id="KW-0234">DNA repair</keyword>
<evidence type="ECO:0000313" key="6">
    <source>
        <dbReference type="EMBL" id="SUZ83047.1"/>
    </source>
</evidence>
<dbReference type="GO" id="GO:0016874">
    <property type="term" value="F:ligase activity"/>
    <property type="evidence" value="ECO:0007669"/>
    <property type="project" value="UniProtKB-KW"/>
</dbReference>
<dbReference type="Pfam" id="PF14743">
    <property type="entry name" value="DNA_ligase_OB_2"/>
    <property type="match status" value="1"/>
</dbReference>
<name>A0A381QZG8_9ZZZZ</name>
<keyword evidence="1" id="KW-0436">Ligase</keyword>
<dbReference type="SUPFAM" id="SSF50249">
    <property type="entry name" value="Nucleic acid-binding proteins"/>
    <property type="match status" value="1"/>
</dbReference>
<evidence type="ECO:0000256" key="3">
    <source>
        <dbReference type="ARBA" id="ARBA00022763"/>
    </source>
</evidence>
<dbReference type="PANTHER" id="PTHR47810:SF1">
    <property type="entry name" value="DNA LIGASE B"/>
    <property type="match status" value="1"/>
</dbReference>
<proteinExistence type="predicted"/>
<sequence>MLFELPESSGTFSERVQKMVDDIVKKGAEGLMLHRADSLYHSGRSDDLLKLKPWQDAEATVIEILPGKGKFSGMMGALVVKDKRGHIFRIGSGFSDNERRNPPQPGSVITYKFTGTSKKGLPRFASFLRMYQQN</sequence>
<dbReference type="GO" id="GO:0006281">
    <property type="term" value="P:DNA repair"/>
    <property type="evidence" value="ECO:0007669"/>
    <property type="project" value="UniProtKB-KW"/>
</dbReference>
<keyword evidence="3" id="KW-0227">DNA damage</keyword>
<dbReference type="InterPro" id="IPR012340">
    <property type="entry name" value="NA-bd_OB-fold"/>
</dbReference>
<dbReference type="CDD" id="cd08041">
    <property type="entry name" value="OBF_kDNA_ligase_like"/>
    <property type="match status" value="1"/>
</dbReference>
<keyword evidence="2" id="KW-0235">DNA replication</keyword>
<dbReference type="GO" id="GO:0006260">
    <property type="term" value="P:DNA replication"/>
    <property type="evidence" value="ECO:0007669"/>
    <property type="project" value="UniProtKB-KW"/>
</dbReference>
<protein>
    <recommendedName>
        <fullName evidence="5">DNA ligase OB-like domain-containing protein</fullName>
    </recommendedName>
</protein>
<dbReference type="Gene3D" id="2.40.50.140">
    <property type="entry name" value="Nucleic acid-binding proteins"/>
    <property type="match status" value="1"/>
</dbReference>
<accession>A0A381QZG8</accession>
<dbReference type="EMBL" id="UINC01001533">
    <property type="protein sequence ID" value="SUZ83047.1"/>
    <property type="molecule type" value="Genomic_DNA"/>
</dbReference>
<evidence type="ECO:0000256" key="2">
    <source>
        <dbReference type="ARBA" id="ARBA00022705"/>
    </source>
</evidence>
<gene>
    <name evidence="6" type="ORF">METZ01_LOCUS35901</name>
</gene>
<dbReference type="PANTHER" id="PTHR47810">
    <property type="entry name" value="DNA LIGASE"/>
    <property type="match status" value="1"/>
</dbReference>